<protein>
    <recommendedName>
        <fullName evidence="1">Peptidoglycan binding-like domain-containing protein</fullName>
    </recommendedName>
</protein>
<reference evidence="2 3" key="1">
    <citation type="submission" date="2018-03" db="EMBL/GenBank/DDBJ databases">
        <title>The draft genome of Sphingosinicella sp. GL-C-18.</title>
        <authorList>
            <person name="Liu L."/>
            <person name="Li L."/>
            <person name="Liang L."/>
            <person name="Zhang X."/>
            <person name="Wang T."/>
        </authorList>
    </citation>
    <scope>NUCLEOTIDE SEQUENCE [LARGE SCALE GENOMIC DNA]</scope>
    <source>
        <strain evidence="2 3">GL-C-18</strain>
    </source>
</reference>
<evidence type="ECO:0000313" key="2">
    <source>
        <dbReference type="EMBL" id="PSJ39547.1"/>
    </source>
</evidence>
<dbReference type="RefSeq" id="WP_106513446.1">
    <property type="nucleotide sequence ID" value="NZ_PXYI01000004.1"/>
</dbReference>
<evidence type="ECO:0000313" key="3">
    <source>
        <dbReference type="Proteomes" id="UP000241167"/>
    </source>
</evidence>
<dbReference type="Proteomes" id="UP000241167">
    <property type="component" value="Unassembled WGS sequence"/>
</dbReference>
<keyword evidence="3" id="KW-1185">Reference proteome</keyword>
<dbReference type="Gene3D" id="1.10.101.10">
    <property type="entry name" value="PGBD-like superfamily/PGBD"/>
    <property type="match status" value="1"/>
</dbReference>
<accession>A0A2P7QNJ9</accession>
<dbReference type="InterPro" id="IPR036366">
    <property type="entry name" value="PGBDSf"/>
</dbReference>
<dbReference type="OrthoDB" id="8686772at2"/>
<organism evidence="2 3">
    <name type="scientific">Allosphingosinicella deserti</name>
    <dbReference type="NCBI Taxonomy" id="2116704"/>
    <lineage>
        <taxon>Bacteria</taxon>
        <taxon>Pseudomonadati</taxon>
        <taxon>Pseudomonadota</taxon>
        <taxon>Alphaproteobacteria</taxon>
        <taxon>Sphingomonadales</taxon>
        <taxon>Sphingomonadaceae</taxon>
        <taxon>Allosphingosinicella</taxon>
    </lineage>
</organism>
<comment type="caution">
    <text evidence="2">The sequence shown here is derived from an EMBL/GenBank/DDBJ whole genome shotgun (WGS) entry which is preliminary data.</text>
</comment>
<dbReference type="InterPro" id="IPR002477">
    <property type="entry name" value="Peptidoglycan-bd-like"/>
</dbReference>
<dbReference type="Pfam" id="PF01471">
    <property type="entry name" value="PG_binding_1"/>
    <property type="match status" value="1"/>
</dbReference>
<name>A0A2P7QNJ9_9SPHN</name>
<dbReference type="InterPro" id="IPR036365">
    <property type="entry name" value="PGBD-like_sf"/>
</dbReference>
<dbReference type="EMBL" id="PXYI01000004">
    <property type="protein sequence ID" value="PSJ39547.1"/>
    <property type="molecule type" value="Genomic_DNA"/>
</dbReference>
<evidence type="ECO:0000259" key="1">
    <source>
        <dbReference type="Pfam" id="PF01471"/>
    </source>
</evidence>
<feature type="domain" description="Peptidoglycan binding-like" evidence="1">
    <location>
        <begin position="215"/>
        <end position="267"/>
    </location>
</feature>
<dbReference type="SUPFAM" id="SSF47090">
    <property type="entry name" value="PGBD-like"/>
    <property type="match status" value="1"/>
</dbReference>
<proteinExistence type="predicted"/>
<sequence>MVRTRKLDSAEIAIARSVYASVLPFDRIYITDLDLGGAVTLAGMDLRTGKFDYTINWVEGFGGITGFADRRATLVHELCHVWQGEHGVWPTFYMGQSIWSQLTSGIRDIWRQRKWRGWGTHRSTAYPFPETAIGNDWSTFNVEQQASLVESWYMPERERVTRLGNNRIRVHDFGPGVYGGGRSEHDARFPYIRDVIRAGNRSARYRALALPQGGDPQIKAIQDTLVALGYLEARHADGLLGRTRSATLDAVEAFQRRNGLKPDRDLGGPNSLTRRKLALPIAQLVRA</sequence>
<gene>
    <name evidence="2" type="ORF">C7I55_13145</name>
</gene>
<dbReference type="AlphaFoldDB" id="A0A2P7QNJ9"/>